<name>A0A562LFA0_9GAMM</name>
<protein>
    <submittedName>
        <fullName evidence="2">Inner membrane protein</fullName>
    </submittedName>
</protein>
<dbReference type="PANTHER" id="PTHR40031">
    <property type="entry name" value="HYPOTHETICAL MEMBRANE SPANNING PROTEIN"/>
    <property type="match status" value="1"/>
</dbReference>
<feature type="transmembrane region" description="Helical" evidence="1">
    <location>
        <begin position="159"/>
        <end position="177"/>
    </location>
</feature>
<keyword evidence="1" id="KW-0812">Transmembrane</keyword>
<dbReference type="PANTHER" id="PTHR40031:SF1">
    <property type="entry name" value="MEMBRANE-BOUND METAL-DEPENDENT HYDROLASE"/>
    <property type="match status" value="1"/>
</dbReference>
<feature type="transmembrane region" description="Helical" evidence="1">
    <location>
        <begin position="62"/>
        <end position="80"/>
    </location>
</feature>
<dbReference type="AlphaFoldDB" id="A0A562LFA0"/>
<keyword evidence="3" id="KW-1185">Reference proteome</keyword>
<sequence>MDSITHLFYGGAIAAAIAPPQHRRAALLAGAALNTLPDLDVIPLALFGDPVAQMTCHRGMTHSWFVLPFAAWAIWAFFRRRGRRVAQEPRRWFWAIMICLMAHPLIDAFTVYGTQLLWPLPMSPVMWSSLFIIDPLFTLPWLLACVVAWFALQQPFAQQALIAGIALGVSYVGWSLVAKFHVERAAQAALAQRGLQDAPRFSVPMPFNTLLWRVVAMTPDGYVEGERSLVVDRHAMQFDAHASDMQALGQAGDFSAVQRLTWFNHGFQKAEVRARQLVLSDLRMGSTPDFSFRFAVAERDAEGWREIAPQQLQWPWEARRRLPEMWWRIWNEPVVPVTAVPDPQR</sequence>
<organism evidence="2 3">
    <name type="scientific">Luteimonas cucumeris</name>
    <dbReference type="NCBI Taxonomy" id="985012"/>
    <lineage>
        <taxon>Bacteria</taxon>
        <taxon>Pseudomonadati</taxon>
        <taxon>Pseudomonadota</taxon>
        <taxon>Gammaproteobacteria</taxon>
        <taxon>Lysobacterales</taxon>
        <taxon>Lysobacteraceae</taxon>
        <taxon>Luteimonas</taxon>
    </lineage>
</organism>
<evidence type="ECO:0000256" key="1">
    <source>
        <dbReference type="SAM" id="Phobius"/>
    </source>
</evidence>
<dbReference type="OrthoDB" id="9781927at2"/>
<reference evidence="2 3" key="1">
    <citation type="journal article" date="2015" name="Stand. Genomic Sci.">
        <title>Genomic Encyclopedia of Bacterial and Archaeal Type Strains, Phase III: the genomes of soil and plant-associated and newly described type strains.</title>
        <authorList>
            <person name="Whitman W.B."/>
            <person name="Woyke T."/>
            <person name="Klenk H.P."/>
            <person name="Zhou Y."/>
            <person name="Lilburn T.G."/>
            <person name="Beck B.J."/>
            <person name="De Vos P."/>
            <person name="Vandamme P."/>
            <person name="Eisen J.A."/>
            <person name="Garrity G."/>
            <person name="Hugenholtz P."/>
            <person name="Kyrpides N.C."/>
        </authorList>
    </citation>
    <scope>NUCLEOTIDE SEQUENCE [LARGE SCALE GENOMIC DNA]</scope>
    <source>
        <strain evidence="2 3">CGMCC 1.10821</strain>
    </source>
</reference>
<dbReference type="RefSeq" id="WP_144898074.1">
    <property type="nucleotide sequence ID" value="NZ_VLKN01000001.1"/>
</dbReference>
<dbReference type="EMBL" id="VLKN01000001">
    <property type="protein sequence ID" value="TWI06284.1"/>
    <property type="molecule type" value="Genomic_DNA"/>
</dbReference>
<keyword evidence="1" id="KW-1133">Transmembrane helix</keyword>
<gene>
    <name evidence="2" type="ORF">IP90_00550</name>
</gene>
<dbReference type="InterPro" id="IPR053170">
    <property type="entry name" value="Transcription_regulator"/>
</dbReference>
<proteinExistence type="predicted"/>
<accession>A0A562LFA0</accession>
<comment type="caution">
    <text evidence="2">The sequence shown here is derived from an EMBL/GenBank/DDBJ whole genome shotgun (WGS) entry which is preliminary data.</text>
</comment>
<evidence type="ECO:0000313" key="3">
    <source>
        <dbReference type="Proteomes" id="UP000315167"/>
    </source>
</evidence>
<dbReference type="InterPro" id="IPR007404">
    <property type="entry name" value="YdjM-like"/>
</dbReference>
<evidence type="ECO:0000313" key="2">
    <source>
        <dbReference type="EMBL" id="TWI06284.1"/>
    </source>
</evidence>
<feature type="transmembrane region" description="Helical" evidence="1">
    <location>
        <begin position="92"/>
        <end position="113"/>
    </location>
</feature>
<keyword evidence="1" id="KW-0472">Membrane</keyword>
<feature type="transmembrane region" description="Helical" evidence="1">
    <location>
        <begin position="125"/>
        <end position="152"/>
    </location>
</feature>
<dbReference type="Pfam" id="PF04307">
    <property type="entry name" value="YdjM"/>
    <property type="match status" value="1"/>
</dbReference>
<dbReference type="Proteomes" id="UP000315167">
    <property type="component" value="Unassembled WGS sequence"/>
</dbReference>